<keyword evidence="5 6" id="KW-0472">Membrane</keyword>
<evidence type="ECO:0000256" key="5">
    <source>
        <dbReference type="ARBA" id="ARBA00023136"/>
    </source>
</evidence>
<name>A0ABS7UWU2_9BACI</name>
<feature type="transmembrane region" description="Helical" evidence="6">
    <location>
        <begin position="216"/>
        <end position="234"/>
    </location>
</feature>
<evidence type="ECO:0000256" key="4">
    <source>
        <dbReference type="ARBA" id="ARBA00022989"/>
    </source>
</evidence>
<comment type="caution">
    <text evidence="8">The sequence shown here is derived from an EMBL/GenBank/DDBJ whole genome shotgun (WGS) entry which is preliminary data.</text>
</comment>
<evidence type="ECO:0000259" key="7">
    <source>
        <dbReference type="Pfam" id="PF05140"/>
    </source>
</evidence>
<evidence type="ECO:0000256" key="2">
    <source>
        <dbReference type="ARBA" id="ARBA00022692"/>
    </source>
</evidence>
<dbReference type="InterPro" id="IPR007816">
    <property type="entry name" value="ResB-like_domain"/>
</dbReference>
<evidence type="ECO:0000313" key="8">
    <source>
        <dbReference type="EMBL" id="MBZ5752790.1"/>
    </source>
</evidence>
<reference evidence="8" key="1">
    <citation type="submission" date="2024-05" db="EMBL/GenBank/DDBJ databases">
        <title>Metabacillus sp. nov., isolated from the rhizosphere soil of tomato plants.</title>
        <authorList>
            <person name="Ma R."/>
        </authorList>
    </citation>
    <scope>NUCLEOTIDE SEQUENCE</scope>
    <source>
        <strain evidence="8">DBTR6</strain>
    </source>
</reference>
<evidence type="ECO:0000313" key="9">
    <source>
        <dbReference type="Proteomes" id="UP001165287"/>
    </source>
</evidence>
<keyword evidence="2 6" id="KW-0812">Transmembrane</keyword>
<dbReference type="RefSeq" id="WP_224141238.1">
    <property type="nucleotide sequence ID" value="NZ_JAIQUM010000069.1"/>
</dbReference>
<evidence type="ECO:0000256" key="6">
    <source>
        <dbReference type="SAM" id="Phobius"/>
    </source>
</evidence>
<accession>A0ABS7UWU2</accession>
<comment type="subcellular location">
    <subcellularLocation>
        <location evidence="1">Membrane</location>
        <topology evidence="1">Multi-pass membrane protein</topology>
    </subcellularLocation>
</comment>
<feature type="transmembrane region" description="Helical" evidence="6">
    <location>
        <begin position="126"/>
        <end position="148"/>
    </location>
</feature>
<dbReference type="PANTHER" id="PTHR31566:SF0">
    <property type="entry name" value="CYTOCHROME C BIOGENESIS PROTEIN CCS1, CHLOROPLASTIC"/>
    <property type="match status" value="1"/>
</dbReference>
<dbReference type="Pfam" id="PF05140">
    <property type="entry name" value="ResB"/>
    <property type="match status" value="2"/>
</dbReference>
<dbReference type="PANTHER" id="PTHR31566">
    <property type="entry name" value="CYTOCHROME C BIOGENESIS PROTEIN CCS1, CHLOROPLASTIC"/>
    <property type="match status" value="1"/>
</dbReference>
<protein>
    <submittedName>
        <fullName evidence="8">Cytochrome c biogenesis protein ResB</fullName>
    </submittedName>
</protein>
<evidence type="ECO:0000256" key="1">
    <source>
        <dbReference type="ARBA" id="ARBA00004141"/>
    </source>
</evidence>
<feature type="transmembrane region" description="Helical" evidence="6">
    <location>
        <begin position="69"/>
        <end position="87"/>
    </location>
</feature>
<evidence type="ECO:0000256" key="3">
    <source>
        <dbReference type="ARBA" id="ARBA00022748"/>
    </source>
</evidence>
<organism evidence="8 9">
    <name type="scientific">Metabacillus rhizolycopersici</name>
    <dbReference type="NCBI Taxonomy" id="2875709"/>
    <lineage>
        <taxon>Bacteria</taxon>
        <taxon>Bacillati</taxon>
        <taxon>Bacillota</taxon>
        <taxon>Bacilli</taxon>
        <taxon>Bacillales</taxon>
        <taxon>Bacillaceae</taxon>
        <taxon>Metabacillus</taxon>
    </lineage>
</organism>
<feature type="transmembrane region" description="Helical" evidence="6">
    <location>
        <begin position="468"/>
        <end position="490"/>
    </location>
</feature>
<keyword evidence="4 6" id="KW-1133">Transmembrane helix</keyword>
<proteinExistence type="predicted"/>
<feature type="domain" description="ResB-like" evidence="7">
    <location>
        <begin position="431"/>
        <end position="521"/>
    </location>
</feature>
<keyword evidence="3" id="KW-0201">Cytochrome c-type biogenesis</keyword>
<feature type="domain" description="ResB-like" evidence="7">
    <location>
        <begin position="67"/>
        <end position="429"/>
    </location>
</feature>
<keyword evidence="9" id="KW-1185">Reference proteome</keyword>
<dbReference type="EMBL" id="JAIQUM010000069">
    <property type="protein sequence ID" value="MBZ5752790.1"/>
    <property type="molecule type" value="Genomic_DNA"/>
</dbReference>
<dbReference type="Proteomes" id="UP001165287">
    <property type="component" value="Unassembled WGS sequence"/>
</dbReference>
<sequence length="540" mass="62150">MDKIQCECGHLNPIGTHLCESCGNPIGDSEKKEPKKLLDMKYEGTARRSQTYRKTFIDKIWNFFSSVKVGVWIIVILLIASALGTVFPQEMYIPKTVTPSEFYRDEYGILGQLYYELGFHNLYGSWWYMILVASLGISLVIASLDRFVPLYRVLKKQGVTRHDSFMKRQRLYSSTKTNDLNLDKLKDRFVTRRYKVKVENGNLLAEKGRFSRWGPYVNHCGLIIFLIGAMLRFVPGMYVDEVLWVREGETVGIPGTEGQYYLENKKFTMEVYDKDMENEVFENAISRVGDGSIVKNFQSDVVLYERKGEFLHGEEPDLKEVKPAEIRVNEPLKFESFSLYQVDYKLNELNKMTFNLIDKETEESHGQIIVDLQNPQTAYDLGNGYKVEVATYLPDFFFNDDGIPITKTNIPNNPAFVFKMITPETPEGETSFVAIQQTIEAAGENKFKMKFESVETKNLTALTVRKDLTLWILGIGGAIFMIGVIQGMYWNHRRVWIKHNEGEVLIAGHTNKNYYALAQEIKILLEGTSLTLPEDQKERK</sequence>
<dbReference type="InterPro" id="IPR023494">
    <property type="entry name" value="Cyt_c_bgen_Ccs1/CcsB/ResB"/>
</dbReference>
<gene>
    <name evidence="8" type="ORF">K9V48_21750</name>
</gene>